<feature type="region of interest" description="Disordered" evidence="1">
    <location>
        <begin position="156"/>
        <end position="181"/>
    </location>
</feature>
<dbReference type="EMBL" id="MQWB01000001">
    <property type="protein sequence ID" value="OZC04020.1"/>
    <property type="molecule type" value="Genomic_DNA"/>
</dbReference>
<name>A0A259U240_9BACT</name>
<feature type="compositionally biased region" description="Basic residues" evidence="1">
    <location>
        <begin position="1"/>
        <end position="12"/>
    </location>
</feature>
<evidence type="ECO:0000313" key="2">
    <source>
        <dbReference type="EMBL" id="OZC04020.1"/>
    </source>
</evidence>
<accession>A0A259U240</accession>
<sequence length="317" mass="33518">MPKTKTTPKKTTRATPEASGVTAADATAARLFASLPPAAQVVFRRMADAAEKGEHPHRFVGEAAADRIRLAGESPPEVVAHALAWIVETPEVPAWLAEPFDAAGATGGAVDAWRLAGGTDDDAPVGPLLCALAELAQTAPAADVYAESYVPSSQPSRPRLGFVPGASHPGKGASEWETKHWERRRDAAKKAGMTEERRCALTDTVFHIPFGSPVPSLLFDTEDETAYNREDPSAPLRRRRAYTVHPAVFAAGAEAVARAFWQHAHELAYEVGEKLAAAAETVAMARLLAKPDSIGTEPPGSAYVTTAGAPTGWYAPA</sequence>
<dbReference type="RefSeq" id="WP_094550032.1">
    <property type="nucleotide sequence ID" value="NZ_MQWB01000001.1"/>
</dbReference>
<feature type="region of interest" description="Disordered" evidence="1">
    <location>
        <begin position="1"/>
        <end position="21"/>
    </location>
</feature>
<dbReference type="InParanoid" id="A0A259U240"/>
<keyword evidence="3" id="KW-1185">Reference proteome</keyword>
<protein>
    <submittedName>
        <fullName evidence="2">Uncharacterized protein</fullName>
    </submittedName>
</protein>
<reference evidence="2 3" key="1">
    <citation type="submission" date="2016-11" db="EMBL/GenBank/DDBJ databases">
        <title>Study of marine rhodopsin-containing bacteria.</title>
        <authorList>
            <person name="Yoshizawa S."/>
            <person name="Kumagai Y."/>
            <person name="Kogure K."/>
        </authorList>
    </citation>
    <scope>NUCLEOTIDE SEQUENCE [LARGE SCALE GENOMIC DNA]</scope>
    <source>
        <strain evidence="2 3">SG-29</strain>
    </source>
</reference>
<dbReference type="AlphaFoldDB" id="A0A259U240"/>
<organism evidence="2 3">
    <name type="scientific">Rubricoccus marinus</name>
    <dbReference type="NCBI Taxonomy" id="716817"/>
    <lineage>
        <taxon>Bacteria</taxon>
        <taxon>Pseudomonadati</taxon>
        <taxon>Rhodothermota</taxon>
        <taxon>Rhodothermia</taxon>
        <taxon>Rhodothermales</taxon>
        <taxon>Rubricoccaceae</taxon>
        <taxon>Rubricoccus</taxon>
    </lineage>
</organism>
<evidence type="ECO:0000313" key="3">
    <source>
        <dbReference type="Proteomes" id="UP000216446"/>
    </source>
</evidence>
<comment type="caution">
    <text evidence="2">The sequence shown here is derived from an EMBL/GenBank/DDBJ whole genome shotgun (WGS) entry which is preliminary data.</text>
</comment>
<gene>
    <name evidence="2" type="ORF">BSZ36_14130</name>
</gene>
<dbReference type="Proteomes" id="UP000216446">
    <property type="component" value="Unassembled WGS sequence"/>
</dbReference>
<evidence type="ECO:0000256" key="1">
    <source>
        <dbReference type="SAM" id="MobiDB-lite"/>
    </source>
</evidence>
<proteinExistence type="predicted"/>